<dbReference type="AlphaFoldDB" id="A0A369WTY8"/>
<dbReference type="RefSeq" id="WP_114694739.1">
    <property type="nucleotide sequence ID" value="NZ_QQOH01000001.1"/>
</dbReference>
<comment type="caution">
    <text evidence="1">The sequence shown here is derived from an EMBL/GenBank/DDBJ whole genome shotgun (WGS) entry which is preliminary data.</text>
</comment>
<evidence type="ECO:0000313" key="2">
    <source>
        <dbReference type="Proteomes" id="UP000253769"/>
    </source>
</evidence>
<proteinExistence type="predicted"/>
<dbReference type="EMBL" id="QQOH01000001">
    <property type="protein sequence ID" value="RDE25142.1"/>
    <property type="molecule type" value="Genomic_DNA"/>
</dbReference>
<name>A0A369WTY8_9GAMM</name>
<organism evidence="1 2">
    <name type="scientific">Motiliproteus coralliicola</name>
    <dbReference type="NCBI Taxonomy" id="2283196"/>
    <lineage>
        <taxon>Bacteria</taxon>
        <taxon>Pseudomonadati</taxon>
        <taxon>Pseudomonadota</taxon>
        <taxon>Gammaproteobacteria</taxon>
        <taxon>Oceanospirillales</taxon>
        <taxon>Oceanospirillaceae</taxon>
        <taxon>Motiliproteus</taxon>
    </lineage>
</organism>
<keyword evidence="2" id="KW-1185">Reference proteome</keyword>
<sequence>MPRFEETLREKLTFPERNDMTQHFADQDALEETVADDLASTNPETLVELAERFEQLTFDVE</sequence>
<accession>A0A369WTY8</accession>
<reference evidence="1 2" key="1">
    <citation type="submission" date="2018-07" db="EMBL/GenBank/DDBJ databases">
        <title>Motiliproteus coralliicola sp. nov., a bacterium isolated from Coral.</title>
        <authorList>
            <person name="Wang G."/>
        </authorList>
    </citation>
    <scope>NUCLEOTIDE SEQUENCE [LARGE SCALE GENOMIC DNA]</scope>
    <source>
        <strain evidence="1 2">C34</strain>
    </source>
</reference>
<gene>
    <name evidence="1" type="ORF">DV711_06190</name>
</gene>
<protein>
    <submittedName>
        <fullName evidence="1">Uncharacterized protein</fullName>
    </submittedName>
</protein>
<dbReference type="Proteomes" id="UP000253769">
    <property type="component" value="Unassembled WGS sequence"/>
</dbReference>
<evidence type="ECO:0000313" key="1">
    <source>
        <dbReference type="EMBL" id="RDE25142.1"/>
    </source>
</evidence>